<keyword evidence="1" id="KW-0175">Coiled coil</keyword>
<evidence type="ECO:0000313" key="3">
    <source>
        <dbReference type="Proteomes" id="UP001367508"/>
    </source>
</evidence>
<feature type="coiled-coil region" evidence="1">
    <location>
        <begin position="25"/>
        <end position="52"/>
    </location>
</feature>
<gene>
    <name evidence="2" type="ORF">VNO77_19393</name>
</gene>
<reference evidence="2 3" key="1">
    <citation type="submission" date="2024-01" db="EMBL/GenBank/DDBJ databases">
        <title>The genomes of 5 underutilized Papilionoideae crops provide insights into root nodulation and disease resistanc.</title>
        <authorList>
            <person name="Jiang F."/>
        </authorList>
    </citation>
    <scope>NUCLEOTIDE SEQUENCE [LARGE SCALE GENOMIC DNA]</scope>
    <source>
        <strain evidence="2">LVBAO_FW01</strain>
        <tissue evidence="2">Leaves</tissue>
    </source>
</reference>
<keyword evidence="3" id="KW-1185">Reference proteome</keyword>
<dbReference type="Proteomes" id="UP001367508">
    <property type="component" value="Unassembled WGS sequence"/>
</dbReference>
<dbReference type="PANTHER" id="PTHR45287:SF2">
    <property type="entry name" value="A-TYPE INCLUSION PROTEIN, PUTATIVE-RELATED"/>
    <property type="match status" value="1"/>
</dbReference>
<protein>
    <submittedName>
        <fullName evidence="2">Uncharacterized protein</fullName>
    </submittedName>
</protein>
<organism evidence="2 3">
    <name type="scientific">Canavalia gladiata</name>
    <name type="common">Sword bean</name>
    <name type="synonym">Dolichos gladiatus</name>
    <dbReference type="NCBI Taxonomy" id="3824"/>
    <lineage>
        <taxon>Eukaryota</taxon>
        <taxon>Viridiplantae</taxon>
        <taxon>Streptophyta</taxon>
        <taxon>Embryophyta</taxon>
        <taxon>Tracheophyta</taxon>
        <taxon>Spermatophyta</taxon>
        <taxon>Magnoliopsida</taxon>
        <taxon>eudicotyledons</taxon>
        <taxon>Gunneridae</taxon>
        <taxon>Pentapetalae</taxon>
        <taxon>rosids</taxon>
        <taxon>fabids</taxon>
        <taxon>Fabales</taxon>
        <taxon>Fabaceae</taxon>
        <taxon>Papilionoideae</taxon>
        <taxon>50 kb inversion clade</taxon>
        <taxon>NPAAA clade</taxon>
        <taxon>indigoferoid/millettioid clade</taxon>
        <taxon>Phaseoleae</taxon>
        <taxon>Canavalia</taxon>
    </lineage>
</organism>
<sequence length="331" mass="37544">MKVEEQLKWKNEQSKHLEEAPKKLIDQFELRKKEWELEKTKLLDEIASLHSKHKEMLEESTKFQLLLKEKGQTVTGSWRGRIGFMQLAKVGLQNGDMVHGDSNPLLGDGYSVLTIRPTLLLSANATRCNVKVLFFMVRITMLECFDLGSTSINIKPFWTYVPFLHAWLPGVPFSTSDSLPYCLEQDQYAANHSRFHHMTQALVSAAGSLSFGNEWCSMLGHTSQFECEDPECFIGPVYARETRASASDLGKHFSPIVCLCSLILWATTFTFCAFGLLKIEDGLVDDESLSPLPYVMLLVTELHSCIMDEARRSSKLRHHPKWIVACTLRPG</sequence>
<dbReference type="AlphaFoldDB" id="A0AAN9QKG0"/>
<accession>A0AAN9QKG0</accession>
<evidence type="ECO:0000256" key="1">
    <source>
        <dbReference type="SAM" id="Coils"/>
    </source>
</evidence>
<proteinExistence type="predicted"/>
<evidence type="ECO:0000313" key="2">
    <source>
        <dbReference type="EMBL" id="KAK7338762.1"/>
    </source>
</evidence>
<dbReference type="PANTHER" id="PTHR45287">
    <property type="entry name" value="OS03G0691500 PROTEIN"/>
    <property type="match status" value="1"/>
</dbReference>
<comment type="caution">
    <text evidence="2">The sequence shown here is derived from an EMBL/GenBank/DDBJ whole genome shotgun (WGS) entry which is preliminary data.</text>
</comment>
<name>A0AAN9QKG0_CANGL</name>
<dbReference type="InterPro" id="IPR040262">
    <property type="entry name" value="At4g38062-like"/>
</dbReference>
<dbReference type="EMBL" id="JAYMYQ010000004">
    <property type="protein sequence ID" value="KAK7338762.1"/>
    <property type="molecule type" value="Genomic_DNA"/>
</dbReference>